<dbReference type="PROSITE" id="PS50977">
    <property type="entry name" value="HTH_TETR_2"/>
    <property type="match status" value="1"/>
</dbReference>
<dbReference type="PANTHER" id="PTHR30055:SF226">
    <property type="entry name" value="HTH-TYPE TRANSCRIPTIONAL REGULATOR PKSA"/>
    <property type="match status" value="1"/>
</dbReference>
<evidence type="ECO:0000259" key="3">
    <source>
        <dbReference type="PROSITE" id="PS50977"/>
    </source>
</evidence>
<proteinExistence type="predicted"/>
<name>A0ABZ1MZV4_9NOCA</name>
<dbReference type="Pfam" id="PF17928">
    <property type="entry name" value="TetR_C_22"/>
    <property type="match status" value="1"/>
</dbReference>
<organism evidence="4 5">
    <name type="scientific">Nocardia salmonicida</name>
    <dbReference type="NCBI Taxonomy" id="53431"/>
    <lineage>
        <taxon>Bacteria</taxon>
        <taxon>Bacillati</taxon>
        <taxon>Actinomycetota</taxon>
        <taxon>Actinomycetes</taxon>
        <taxon>Mycobacteriales</taxon>
        <taxon>Nocardiaceae</taxon>
        <taxon>Nocardia</taxon>
    </lineage>
</organism>
<gene>
    <name evidence="4" type="ORF">OG308_17950</name>
</gene>
<dbReference type="Pfam" id="PF00440">
    <property type="entry name" value="TetR_N"/>
    <property type="match status" value="1"/>
</dbReference>
<dbReference type="SUPFAM" id="SSF46689">
    <property type="entry name" value="Homeodomain-like"/>
    <property type="match status" value="1"/>
</dbReference>
<dbReference type="RefSeq" id="WP_357365737.1">
    <property type="nucleotide sequence ID" value="NZ_CP109527.1"/>
</dbReference>
<reference evidence="4 5" key="1">
    <citation type="submission" date="2022-10" db="EMBL/GenBank/DDBJ databases">
        <title>The complete genomes of actinobacterial strains from the NBC collection.</title>
        <authorList>
            <person name="Joergensen T.S."/>
            <person name="Alvarez Arevalo M."/>
            <person name="Sterndorff E.B."/>
            <person name="Faurdal D."/>
            <person name="Vuksanovic O."/>
            <person name="Mourched A.-S."/>
            <person name="Charusanti P."/>
            <person name="Shaw S."/>
            <person name="Blin K."/>
            <person name="Weber T."/>
        </authorList>
    </citation>
    <scope>NUCLEOTIDE SEQUENCE [LARGE SCALE GENOMIC DNA]</scope>
    <source>
        <strain evidence="4 5">NBC_01413</strain>
    </source>
</reference>
<dbReference type="InterPro" id="IPR009057">
    <property type="entry name" value="Homeodomain-like_sf"/>
</dbReference>
<protein>
    <submittedName>
        <fullName evidence="4">TetR/AcrR family transcriptional regulator</fullName>
    </submittedName>
</protein>
<dbReference type="PANTHER" id="PTHR30055">
    <property type="entry name" value="HTH-TYPE TRANSCRIPTIONAL REGULATOR RUTR"/>
    <property type="match status" value="1"/>
</dbReference>
<keyword evidence="1 2" id="KW-0238">DNA-binding</keyword>
<dbReference type="InterPro" id="IPR041674">
    <property type="entry name" value="TetR_C_22"/>
</dbReference>
<evidence type="ECO:0000313" key="4">
    <source>
        <dbReference type="EMBL" id="WTY33234.1"/>
    </source>
</evidence>
<dbReference type="Proteomes" id="UP001621418">
    <property type="component" value="Chromosome"/>
</dbReference>
<feature type="DNA-binding region" description="H-T-H motif" evidence="2">
    <location>
        <begin position="38"/>
        <end position="57"/>
    </location>
</feature>
<evidence type="ECO:0000256" key="2">
    <source>
        <dbReference type="PROSITE-ProRule" id="PRU00335"/>
    </source>
</evidence>
<evidence type="ECO:0000313" key="5">
    <source>
        <dbReference type="Proteomes" id="UP001621418"/>
    </source>
</evidence>
<dbReference type="PRINTS" id="PR00455">
    <property type="entry name" value="HTHTETR"/>
</dbReference>
<dbReference type="EMBL" id="CP109527">
    <property type="protein sequence ID" value="WTY33234.1"/>
    <property type="molecule type" value="Genomic_DNA"/>
</dbReference>
<dbReference type="InterPro" id="IPR001647">
    <property type="entry name" value="HTH_TetR"/>
</dbReference>
<feature type="domain" description="HTH tetR-type" evidence="3">
    <location>
        <begin position="15"/>
        <end position="75"/>
    </location>
</feature>
<sequence length="214" mass="23648">MPTPRIRRTQAERTAETRRALLDATFDALVEVGYKATTTTEVAHRAGVSLGALLHHFPTKADLLTGAVAHSFGRRIEDYGLLMADLDPAADKLDAAIDLLWSMYARPTFTAWHELWVAARTDPDLAAPMIEIDRQFMVASELLYAQLFPTTDDAHNRLDKTVGLHLVYALLTGLATAQSIPGYEPFRTVEVLDAFKAMIRAYLATTTPPPVADR</sequence>
<dbReference type="InterPro" id="IPR050109">
    <property type="entry name" value="HTH-type_TetR-like_transc_reg"/>
</dbReference>
<dbReference type="Gene3D" id="1.10.357.10">
    <property type="entry name" value="Tetracycline Repressor, domain 2"/>
    <property type="match status" value="1"/>
</dbReference>
<keyword evidence="5" id="KW-1185">Reference proteome</keyword>
<evidence type="ECO:0000256" key="1">
    <source>
        <dbReference type="ARBA" id="ARBA00023125"/>
    </source>
</evidence>
<accession>A0ABZ1MZV4</accession>